<gene>
    <name evidence="1" type="ORF">BDZ94DRAFT_602438</name>
</gene>
<evidence type="ECO:0000313" key="1">
    <source>
        <dbReference type="EMBL" id="KAF9463540.1"/>
    </source>
</evidence>
<organism evidence="1 2">
    <name type="scientific">Collybia nuda</name>
    <dbReference type="NCBI Taxonomy" id="64659"/>
    <lineage>
        <taxon>Eukaryota</taxon>
        <taxon>Fungi</taxon>
        <taxon>Dikarya</taxon>
        <taxon>Basidiomycota</taxon>
        <taxon>Agaricomycotina</taxon>
        <taxon>Agaricomycetes</taxon>
        <taxon>Agaricomycetidae</taxon>
        <taxon>Agaricales</taxon>
        <taxon>Tricholomatineae</taxon>
        <taxon>Clitocybaceae</taxon>
        <taxon>Collybia</taxon>
    </lineage>
</organism>
<protein>
    <submittedName>
        <fullName evidence="1">Uncharacterized protein</fullName>
    </submittedName>
</protein>
<keyword evidence="2" id="KW-1185">Reference proteome</keyword>
<dbReference type="Proteomes" id="UP000807353">
    <property type="component" value="Unassembled WGS sequence"/>
</dbReference>
<reference evidence="1" key="1">
    <citation type="submission" date="2020-11" db="EMBL/GenBank/DDBJ databases">
        <authorList>
            <consortium name="DOE Joint Genome Institute"/>
            <person name="Ahrendt S."/>
            <person name="Riley R."/>
            <person name="Andreopoulos W."/>
            <person name="Labutti K."/>
            <person name="Pangilinan J."/>
            <person name="Ruiz-Duenas F.J."/>
            <person name="Barrasa J.M."/>
            <person name="Sanchez-Garcia M."/>
            <person name="Camarero S."/>
            <person name="Miyauchi S."/>
            <person name="Serrano A."/>
            <person name="Linde D."/>
            <person name="Babiker R."/>
            <person name="Drula E."/>
            <person name="Ayuso-Fernandez I."/>
            <person name="Pacheco R."/>
            <person name="Padilla G."/>
            <person name="Ferreira P."/>
            <person name="Barriuso J."/>
            <person name="Kellner H."/>
            <person name="Castanera R."/>
            <person name="Alfaro M."/>
            <person name="Ramirez L."/>
            <person name="Pisabarro A.G."/>
            <person name="Kuo A."/>
            <person name="Tritt A."/>
            <person name="Lipzen A."/>
            <person name="He G."/>
            <person name="Yan M."/>
            <person name="Ng V."/>
            <person name="Cullen D."/>
            <person name="Martin F."/>
            <person name="Rosso M.-N."/>
            <person name="Henrissat B."/>
            <person name="Hibbett D."/>
            <person name="Martinez A.T."/>
            <person name="Grigoriev I.V."/>
        </authorList>
    </citation>
    <scope>NUCLEOTIDE SEQUENCE</scope>
    <source>
        <strain evidence="1">CBS 247.69</strain>
    </source>
</reference>
<accession>A0A9P6CIQ8</accession>
<proteinExistence type="predicted"/>
<name>A0A9P6CIQ8_9AGAR</name>
<dbReference type="EMBL" id="MU150261">
    <property type="protein sequence ID" value="KAF9463540.1"/>
    <property type="molecule type" value="Genomic_DNA"/>
</dbReference>
<sequence length="103" mass="11808">MAAVHMTKYSHRLYDFRLPLGRDNMPPFTALFLRPSIALSCDRYFENTDGTVAFRGLSFSHNWDHTRAEEGGGAWNWNNVSRATLFYFLSHFASATNFGHRCG</sequence>
<dbReference type="AlphaFoldDB" id="A0A9P6CIQ8"/>
<comment type="caution">
    <text evidence="1">The sequence shown here is derived from an EMBL/GenBank/DDBJ whole genome shotgun (WGS) entry which is preliminary data.</text>
</comment>
<evidence type="ECO:0000313" key="2">
    <source>
        <dbReference type="Proteomes" id="UP000807353"/>
    </source>
</evidence>